<keyword evidence="1" id="KW-0813">Transport</keyword>
<dbReference type="InterPro" id="IPR013611">
    <property type="entry name" value="Transp-assoc_OB_typ2"/>
</dbReference>
<dbReference type="PROSITE" id="PS00211">
    <property type="entry name" value="ABC_TRANSPORTER_1"/>
    <property type="match status" value="1"/>
</dbReference>
<reference evidence="6" key="1">
    <citation type="journal article" date="2019" name="Int. J. Syst. Evol. Microbiol.">
        <title>The Global Catalogue of Microorganisms (GCM) 10K type strain sequencing project: providing services to taxonomists for standard genome sequencing and annotation.</title>
        <authorList>
            <consortium name="The Broad Institute Genomics Platform"/>
            <consortium name="The Broad Institute Genome Sequencing Center for Infectious Disease"/>
            <person name="Wu L."/>
            <person name="Ma J."/>
        </authorList>
    </citation>
    <scope>NUCLEOTIDE SEQUENCE [LARGE SCALE GENOMIC DNA]</scope>
    <source>
        <strain evidence="6">JCM 16902</strain>
    </source>
</reference>
<evidence type="ECO:0000256" key="2">
    <source>
        <dbReference type="ARBA" id="ARBA00022741"/>
    </source>
</evidence>
<dbReference type="Pfam" id="PF00005">
    <property type="entry name" value="ABC_tran"/>
    <property type="match status" value="1"/>
</dbReference>
<dbReference type="InterPro" id="IPR017871">
    <property type="entry name" value="ABC_transporter-like_CS"/>
</dbReference>
<comment type="caution">
    <text evidence="5">The sequence shown here is derived from an EMBL/GenBank/DDBJ whole genome shotgun (WGS) entry which is preliminary data.</text>
</comment>
<organism evidence="5 6">
    <name type="scientific">Kineosporia mesophila</name>
    <dbReference type="NCBI Taxonomy" id="566012"/>
    <lineage>
        <taxon>Bacteria</taxon>
        <taxon>Bacillati</taxon>
        <taxon>Actinomycetota</taxon>
        <taxon>Actinomycetes</taxon>
        <taxon>Kineosporiales</taxon>
        <taxon>Kineosporiaceae</taxon>
        <taxon>Kineosporia</taxon>
    </lineage>
</organism>
<evidence type="ECO:0000256" key="1">
    <source>
        <dbReference type="ARBA" id="ARBA00022448"/>
    </source>
</evidence>
<evidence type="ECO:0000313" key="5">
    <source>
        <dbReference type="EMBL" id="GAA3604897.1"/>
    </source>
</evidence>
<dbReference type="InterPro" id="IPR003593">
    <property type="entry name" value="AAA+_ATPase"/>
</dbReference>
<evidence type="ECO:0000313" key="6">
    <source>
        <dbReference type="Proteomes" id="UP001501074"/>
    </source>
</evidence>
<accession>A0ABP6ZFY2</accession>
<keyword evidence="6" id="KW-1185">Reference proteome</keyword>
<dbReference type="InterPro" id="IPR050093">
    <property type="entry name" value="ABC_SmlMolc_Importer"/>
</dbReference>
<feature type="domain" description="ABC transporter" evidence="4">
    <location>
        <begin position="9"/>
        <end position="240"/>
    </location>
</feature>
<evidence type="ECO:0000256" key="3">
    <source>
        <dbReference type="ARBA" id="ARBA00022840"/>
    </source>
</evidence>
<sequence length="349" mass="37307">MSDFGASSVEISDVTRTFGSQRVLGSISLSIRASSFHCLLGPSGCGKTTLLRIMAGLDTPDTGVVTIGGTDHSRTAAHRRPTNLVFQSGALFPHLTVADNVAFGLKTDRRTPQGEARSRVAEILDLVAMGEYADRRPATLSGGQRQRVAIARALVRRPDVLLLDEPLSALDLALQLRMRRELRRWQQETGTTFVCVTHNQSEAMELADEIAVMNAGVVEQSGSARDLYEQPASRFVASFIGENNIFEKLTPMDEGHTADGLVFPAGRADSLAVRPEAIRLVPADHPASRGPGRVLTTSFTGKSVRVSLRTSTGREVLAELAPGATTAQAGDTVGIDFDDAAVRRFGAAA</sequence>
<dbReference type="InterPro" id="IPR008995">
    <property type="entry name" value="Mo/tungstate-bd_C_term_dom"/>
</dbReference>
<dbReference type="SUPFAM" id="SSF50331">
    <property type="entry name" value="MOP-like"/>
    <property type="match status" value="1"/>
</dbReference>
<protein>
    <submittedName>
        <fullName evidence="5">ABC transporter ATP-binding protein</fullName>
    </submittedName>
</protein>
<name>A0ABP6ZFY2_9ACTN</name>
<dbReference type="SUPFAM" id="SSF52540">
    <property type="entry name" value="P-loop containing nucleoside triphosphate hydrolases"/>
    <property type="match status" value="1"/>
</dbReference>
<gene>
    <name evidence="5" type="ORF">GCM10022223_20730</name>
</gene>
<dbReference type="PANTHER" id="PTHR42781">
    <property type="entry name" value="SPERMIDINE/PUTRESCINE IMPORT ATP-BINDING PROTEIN POTA"/>
    <property type="match status" value="1"/>
</dbReference>
<dbReference type="SMART" id="SM00382">
    <property type="entry name" value="AAA"/>
    <property type="match status" value="1"/>
</dbReference>
<dbReference type="Pfam" id="PF08402">
    <property type="entry name" value="TOBE_2"/>
    <property type="match status" value="1"/>
</dbReference>
<dbReference type="Gene3D" id="3.40.50.300">
    <property type="entry name" value="P-loop containing nucleotide triphosphate hydrolases"/>
    <property type="match status" value="1"/>
</dbReference>
<evidence type="ECO:0000259" key="4">
    <source>
        <dbReference type="PROSITE" id="PS50893"/>
    </source>
</evidence>
<proteinExistence type="predicted"/>
<dbReference type="InterPro" id="IPR003439">
    <property type="entry name" value="ABC_transporter-like_ATP-bd"/>
</dbReference>
<keyword evidence="2" id="KW-0547">Nucleotide-binding</keyword>
<dbReference type="EMBL" id="BAAAZO010000003">
    <property type="protein sequence ID" value="GAA3604897.1"/>
    <property type="molecule type" value="Genomic_DNA"/>
</dbReference>
<dbReference type="PROSITE" id="PS50893">
    <property type="entry name" value="ABC_TRANSPORTER_2"/>
    <property type="match status" value="1"/>
</dbReference>
<dbReference type="RefSeq" id="WP_231483066.1">
    <property type="nucleotide sequence ID" value="NZ_BAAAZO010000003.1"/>
</dbReference>
<dbReference type="Proteomes" id="UP001501074">
    <property type="component" value="Unassembled WGS sequence"/>
</dbReference>
<dbReference type="GO" id="GO:0005524">
    <property type="term" value="F:ATP binding"/>
    <property type="evidence" value="ECO:0007669"/>
    <property type="project" value="UniProtKB-KW"/>
</dbReference>
<keyword evidence="3 5" id="KW-0067">ATP-binding</keyword>
<dbReference type="PANTHER" id="PTHR42781:SF4">
    <property type="entry name" value="SPERMIDINE_PUTRESCINE IMPORT ATP-BINDING PROTEIN POTA"/>
    <property type="match status" value="1"/>
</dbReference>
<dbReference type="InterPro" id="IPR027417">
    <property type="entry name" value="P-loop_NTPase"/>
</dbReference>